<evidence type="ECO:0000313" key="3">
    <source>
        <dbReference type="EMBL" id="BAR58729.1"/>
    </source>
</evidence>
<keyword evidence="2" id="KW-0732">Signal</keyword>
<feature type="region of interest" description="Disordered" evidence="1">
    <location>
        <begin position="168"/>
        <end position="197"/>
    </location>
</feature>
<reference evidence="3 4" key="1">
    <citation type="submission" date="2014-11" db="EMBL/GenBank/DDBJ databases">
        <title>Symbiosis island explosion on the genome of extra-slow-growing strains of soybean bradyrhizobia with massive insertion sequences.</title>
        <authorList>
            <person name="Iida T."/>
            <person name="Minamisawa K."/>
        </authorList>
    </citation>
    <scope>NUCLEOTIDE SEQUENCE [LARGE SCALE GENOMIC DNA]</scope>
    <source>
        <strain evidence="3 4">NK6</strain>
    </source>
</reference>
<organism evidence="3 4">
    <name type="scientific">Bradyrhizobium diazoefficiens</name>
    <dbReference type="NCBI Taxonomy" id="1355477"/>
    <lineage>
        <taxon>Bacteria</taxon>
        <taxon>Pseudomonadati</taxon>
        <taxon>Pseudomonadota</taxon>
        <taxon>Alphaproteobacteria</taxon>
        <taxon>Hyphomicrobiales</taxon>
        <taxon>Nitrobacteraceae</taxon>
        <taxon>Bradyrhizobium</taxon>
    </lineage>
</organism>
<feature type="chain" id="PRO_5002419082" evidence="2">
    <location>
        <begin position="32"/>
        <end position="231"/>
    </location>
</feature>
<dbReference type="EMBL" id="AP014685">
    <property type="protein sequence ID" value="BAR58729.1"/>
    <property type="molecule type" value="Genomic_DNA"/>
</dbReference>
<sequence>MRDASFILGRAGSRVLAVMLLAAATALGGCAGGGGAANSYAMAPSAGSGATVAFESIDGPPPQVFDRMVGVLDSESKLRSLSVVSREGTAAYRVRSYLSAQIVRGRTVIAWVYVYDANQQRALRLSGEEPTSAKGGRDATRDPWSAADDLVLRKIAQAGFSGLSNMQRHAGGAERCSGPAGTCGGKRHPGDSGTGDAGLGARLRRAITPAKPRPQVAAKPLARLRIFKGKT</sequence>
<evidence type="ECO:0000313" key="4">
    <source>
        <dbReference type="Proteomes" id="UP000063308"/>
    </source>
</evidence>
<protein>
    <submittedName>
        <fullName evidence="3">Uncharacterized protein</fullName>
    </submittedName>
</protein>
<dbReference type="Proteomes" id="UP000063308">
    <property type="component" value="Chromosome"/>
</dbReference>
<dbReference type="AlphaFoldDB" id="A0A0E4BS08"/>
<dbReference type="PROSITE" id="PS51257">
    <property type="entry name" value="PROKAR_LIPOPROTEIN"/>
    <property type="match status" value="1"/>
</dbReference>
<evidence type="ECO:0000256" key="1">
    <source>
        <dbReference type="SAM" id="MobiDB-lite"/>
    </source>
</evidence>
<name>A0A0E4BS08_9BRAD</name>
<accession>A0A0E4BS08</accession>
<gene>
    <name evidence="3" type="ORF">NK6_5571</name>
</gene>
<feature type="signal peptide" evidence="2">
    <location>
        <begin position="1"/>
        <end position="31"/>
    </location>
</feature>
<evidence type="ECO:0000256" key="2">
    <source>
        <dbReference type="SAM" id="SignalP"/>
    </source>
</evidence>
<proteinExistence type="predicted"/>